<dbReference type="AlphaFoldDB" id="A0A6J7RB33"/>
<name>A0A6J7RB33_9ZZZZ</name>
<feature type="domain" description="EamA" evidence="2">
    <location>
        <begin position="4"/>
        <end position="132"/>
    </location>
</feature>
<feature type="transmembrane region" description="Helical" evidence="1">
    <location>
        <begin position="148"/>
        <end position="167"/>
    </location>
</feature>
<protein>
    <submittedName>
        <fullName evidence="3">Unannotated protein</fullName>
    </submittedName>
</protein>
<dbReference type="SUPFAM" id="SSF103481">
    <property type="entry name" value="Multidrug resistance efflux transporter EmrE"/>
    <property type="match status" value="2"/>
</dbReference>
<dbReference type="InterPro" id="IPR000620">
    <property type="entry name" value="EamA_dom"/>
</dbReference>
<dbReference type="EMBL" id="CAFBOZ010000368">
    <property type="protein sequence ID" value="CAB5026002.1"/>
    <property type="molecule type" value="Genomic_DNA"/>
</dbReference>
<feature type="transmembrane region" description="Helical" evidence="1">
    <location>
        <begin position="64"/>
        <end position="85"/>
    </location>
</feature>
<organism evidence="3">
    <name type="scientific">freshwater metagenome</name>
    <dbReference type="NCBI Taxonomy" id="449393"/>
    <lineage>
        <taxon>unclassified sequences</taxon>
        <taxon>metagenomes</taxon>
        <taxon>ecological metagenomes</taxon>
    </lineage>
</organism>
<feature type="transmembrane region" description="Helical" evidence="1">
    <location>
        <begin position="179"/>
        <end position="202"/>
    </location>
</feature>
<feature type="transmembrane region" description="Helical" evidence="1">
    <location>
        <begin position="32"/>
        <end position="52"/>
    </location>
</feature>
<dbReference type="InterPro" id="IPR037185">
    <property type="entry name" value="EmrE-like"/>
</dbReference>
<evidence type="ECO:0000313" key="3">
    <source>
        <dbReference type="EMBL" id="CAB5026002.1"/>
    </source>
</evidence>
<feature type="transmembrane region" description="Helical" evidence="1">
    <location>
        <begin position="91"/>
        <end position="111"/>
    </location>
</feature>
<feature type="transmembrane region" description="Helical" evidence="1">
    <location>
        <begin position="235"/>
        <end position="256"/>
    </location>
</feature>
<dbReference type="Pfam" id="PF00892">
    <property type="entry name" value="EamA"/>
    <property type="match status" value="2"/>
</dbReference>
<reference evidence="3" key="1">
    <citation type="submission" date="2020-05" db="EMBL/GenBank/DDBJ databases">
        <authorList>
            <person name="Chiriac C."/>
            <person name="Salcher M."/>
            <person name="Ghai R."/>
            <person name="Kavagutti S V."/>
        </authorList>
    </citation>
    <scope>NUCLEOTIDE SEQUENCE</scope>
</reference>
<accession>A0A6J7RB33</accession>
<feature type="transmembrane region" description="Helical" evidence="1">
    <location>
        <begin position="118"/>
        <end position="136"/>
    </location>
</feature>
<evidence type="ECO:0000256" key="1">
    <source>
        <dbReference type="SAM" id="Phobius"/>
    </source>
</evidence>
<dbReference type="GO" id="GO:0016020">
    <property type="term" value="C:membrane"/>
    <property type="evidence" value="ECO:0007669"/>
    <property type="project" value="InterPro"/>
</dbReference>
<keyword evidence="1" id="KW-1133">Transmembrane helix</keyword>
<gene>
    <name evidence="3" type="ORF">UFOPK3992_01996</name>
</gene>
<keyword evidence="1" id="KW-0472">Membrane</keyword>
<feature type="domain" description="EamA" evidence="2">
    <location>
        <begin position="150"/>
        <end position="278"/>
    </location>
</feature>
<evidence type="ECO:0000259" key="2">
    <source>
        <dbReference type="Pfam" id="PF00892"/>
    </source>
</evidence>
<feature type="transmembrane region" description="Helical" evidence="1">
    <location>
        <begin position="208"/>
        <end position="228"/>
    </location>
</feature>
<keyword evidence="1" id="KW-0812">Transmembrane</keyword>
<proteinExistence type="predicted"/>
<sequence>MTAAIICGLAASVLISMSLLSSSRSIRMIGNFPVLAWVMLVGLVVTLPWALADGVPPSLAGVDGALLLLMAVCQVGGYLLVFVALKVGKVGVITPILATEGAVGAVFAMLAGERLATAALVMLAITVVGVVVAGAANDPFPIEGERPVLAVVLALVAALAWGLNLYLMGRLSTSLPVSWIVMAPRLLGVLVIALPLLLAGRLTLTRQAAPLVLLSGLAEVGVNVLIPLGARTSIAVTDVLVAQYAVITPIAAWLLFRESLGRQQIVGATLLVIGVSGLALLH</sequence>